<name>A0A803NU85_CANSA</name>
<sequence length="2438" mass="272496">MREGLGINVDSAGWLGEIGGHDSVAPDELSQLSRLSKRNRSHLNRPDHGALQWFPYVEARGGECERSDAMKKPCSSCLRERKLSEKKSREKLLEQNLECERSNVVRKSGLAPAMSTPQDQISSTNPENQDQPAATGQTQTAPMTAFVQAAHPTPIANPFSNTLSQPFSLKLDRNNFPLWKTMVTTIIRGHRLEGYLNGARQAPPQFLPSEVAADGTPGPDFNVNPEYENWLVYDQLLMGWLSLWSALEELYGAYSRANMDDIRTKIQTTRKGTQSMADYLKQKRMWADSLALAGDPYPEKHLVSNVLSGLDAEYLSIVVLIEAREHTTWQQLQNMLLSFDGRLERLNAVNTNSRLLNNPSANYAQKPSGSNNQQPSGMPRRGYSQQHNNRGNHNNTGNTRGGSFRGGRGRGGRGNGSKPTCQVCGKYGHSAAICYNRYDESFMGQQPNNEANHDKQLSALVAAPEVINDDSWYADSGASNHLTSDPEKIQNKSEYGGKEQITIGDGSKLPILHVGTDFLRSKNSPLVLHNMLHVPSISKNLISVSKLTSDNNVSMEFFSDICVVKEQPTGRVVLQGTLKDGLYQLHPSRSSHSSKSQSHPLAFVSSTPTTSHVFPNSLKDIWHRKLGHPSNVVLNQVLKLSNVKVPLNENQSFCDACQYENQFETKIKKLRTDWGGEFQAFSNLVLDSGIIFDHSCPHTSEQNGRAERKHRHIVEMGLTLMAQAAVPLKYWSDAFSTAVYLINRLPTAVLQNQSPYATLFSKQPDYKFLKTFGVACFPCLRSYHTHKFQFHSIKCVNLGYSESHKGYKCLSPHGRIYISRHVVFNEHEFPFKPGFLNNYATEQHVVVPMPHLWFQLPFSAANASSSSHTSADADPAEPLPQAASDTDQAGIFKPRVFLGRATFSLDHHEPLSVQDALNHEGWNAAMGVEIVALKRNKTWYLVPPSPHYNVVGNKWVYKVKYNADNSFQRYKARLVAKGFHQRPGIDFGETFSPVIKASTVRVVLTIAVSKNWDIRQLDINNAFLNGNLEEDVYMVQPQGFEDPEKPHYVCKLQKSIYGLKQAPRAWYEQLKMTLQKWKFENSKADSSLFMFKHPNYVIMVLIYVDDIIVTGSSSKHLDQFITQLNKSFSLKDLGPLHYFLGIEVFRDATGVKIRVSVNFSFWKGSEQVFDMSMLHRSFKPAKCKTALKLSVSRIKLLNNKRENQVKQMKRELAQLLESGQVPTARIRVEHVIREEKTLTAYNFIEVYCELIAARLPIIESQKNCPIDLKEAITSVIFAAPRCADIQELADIRKHFTAKYGKEFVSAAIDLRPDCGVNRVLVEKLSAKTPDGPTKLKVLNAIAEEHNVKWNPDSFGGHDSNPPQDLLNVPNNYEMMSKVHTEASPGPVRIQDDKEPPNVQVPHTYNQRHDAYVNFNEQSVRPTSGYQRSSSTDVAPSKATTSNTFHAEVRSSGHATEQMEYKQSVSGNENAHSMGRQNWNMQFKDATSAAQAAAESAELASMAARAAAELSRQYSSELHKSSQGSIQQDEEPQVYADPKLQSHHIAKQAENNAFHRRNSGHHEKHIIDKEREQLYGTAERFHRDSYKNSDRCNNAASFKSSTASSDDSTVVNSLRTGDRYSQRKSPESDKSDLLDEVSKRKHKDHCEIEPSSEEIALFDQNATRKYSKGAPSHSYSSSSGDDKEDVLRKNENVAYFEDVEAEKKSSRASSRSHSSTFGDIHEDIFKRNSPSENPSLHNDGSIYRNTSEININDNTLMFDDYSSDEDNNKVDLGDYKGQETSSYFSSPIRKPSANLFADSTVWSPRHADEELRKSAVQSHPAEFSESLKDSSVAPQQDVLPPAAFDDYDSQGSDCEEDLGKSKLLGGADFDNFPSEMNLNSKSSEPFQSEDHSLGSSSSEAGGSRRNSWLPSTSVDQRPKEVQSDRSQGHESSSVSEIKFNYAELSPRLMNSRLDSTAKDTLESFDTTKDTEHTEEYTFESSTQELSFGALKGGLRNKSNRRPLHMRKSSENSLSVEQASKGSFSRIEESSSSPTVRTSVGFGADKQDPHREERDTNLSKKGDVRNFTKHTDSIDNHLDEEFQPVTSSSKQPYTQKLGIELNKKLNLRGSHNYFDSDNSDSEEDLPKLTPTRNAYPGFGVSRRTKASPDSGRTFSKSNVLSGESTTPNYRAEAKTNVFPGESTTPKYRAEAKTNLFSRESTTSKFGAEAKTNVYSGESITPKYRAEAKTDVFSGESITPMYRAETVTDIFSGESIIPKYSSESKSSSSSFQASEVLPKPLPETKMSDYSVEQHTPKAVLESRSSSRTESPKSTPRKQASNPLNASVEQDSPKPIPESRRSSRLSSTSEQTSNSHRLSLQRDSPRPISESRSPSTDSSKPSRRERPSKSLDKNKKSGATEASKPSVTRETSSNDNTGHVHPKLPDSDAFTAFFQSLKQTRD</sequence>
<feature type="compositionally biased region" description="Basic and acidic residues" evidence="3">
    <location>
        <begin position="1954"/>
        <end position="1974"/>
    </location>
</feature>
<dbReference type="PANTHER" id="PTHR12161:SF13">
    <property type="entry name" value="REGULATOR OF VPS4 ACTIVITY IN THE MVB PATHWAY PROTEIN"/>
    <property type="match status" value="1"/>
</dbReference>
<evidence type="ECO:0000256" key="2">
    <source>
        <dbReference type="ARBA" id="ARBA00022750"/>
    </source>
</evidence>
<feature type="compositionally biased region" description="Basic and acidic residues" evidence="3">
    <location>
        <begin position="2376"/>
        <end position="2391"/>
    </location>
</feature>
<dbReference type="InterPro" id="IPR057670">
    <property type="entry name" value="SH3_retrovirus"/>
</dbReference>
<feature type="compositionally biased region" description="Polar residues" evidence="3">
    <location>
        <begin position="115"/>
        <end position="138"/>
    </location>
</feature>
<keyword evidence="2" id="KW-0645">Protease</keyword>
<dbReference type="Gene3D" id="1.20.1260.60">
    <property type="entry name" value="Vacuolar protein sorting-associated protein Ist1"/>
    <property type="match status" value="1"/>
</dbReference>
<dbReference type="Gene3D" id="3.30.420.10">
    <property type="entry name" value="Ribonuclease H-like superfamily/Ribonuclease H"/>
    <property type="match status" value="1"/>
</dbReference>
<protein>
    <recommendedName>
        <fullName evidence="4">Integrase catalytic domain-containing protein</fullName>
    </recommendedName>
</protein>
<reference evidence="5" key="2">
    <citation type="submission" date="2021-03" db="UniProtKB">
        <authorList>
            <consortium name="EnsemblPlants"/>
        </authorList>
    </citation>
    <scope>IDENTIFICATION</scope>
</reference>
<keyword evidence="2" id="KW-0064">Aspartyl protease</keyword>
<comment type="similarity">
    <text evidence="1">Belongs to the IST1 family.</text>
</comment>
<feature type="compositionally biased region" description="Polar residues" evidence="3">
    <location>
        <begin position="354"/>
        <end position="376"/>
    </location>
</feature>
<feature type="compositionally biased region" description="Polar residues" evidence="3">
    <location>
        <begin position="1727"/>
        <end position="1742"/>
    </location>
</feature>
<feature type="region of interest" description="Disordered" evidence="3">
    <location>
        <begin position="1417"/>
        <end position="1442"/>
    </location>
</feature>
<dbReference type="InterPro" id="IPR005061">
    <property type="entry name" value="Ist1"/>
</dbReference>
<feature type="region of interest" description="Disordered" evidence="3">
    <location>
        <begin position="2107"/>
        <end position="2216"/>
    </location>
</feature>
<feature type="compositionally biased region" description="Low complexity" evidence="3">
    <location>
        <begin position="1596"/>
        <end position="1612"/>
    </location>
</feature>
<dbReference type="GO" id="GO:0003676">
    <property type="term" value="F:nucleic acid binding"/>
    <property type="evidence" value="ECO:0007669"/>
    <property type="project" value="InterPro"/>
</dbReference>
<feature type="compositionally biased region" description="Low complexity" evidence="3">
    <location>
        <begin position="2362"/>
        <end position="2375"/>
    </location>
</feature>
<dbReference type="Pfam" id="PF07727">
    <property type="entry name" value="RVT_2"/>
    <property type="match status" value="1"/>
</dbReference>
<feature type="compositionally biased region" description="Basic residues" evidence="3">
    <location>
        <begin position="1996"/>
        <end position="2005"/>
    </location>
</feature>
<feature type="region of interest" description="Disordered" evidence="3">
    <location>
        <begin position="865"/>
        <end position="884"/>
    </location>
</feature>
<accession>A0A803NU85</accession>
<feature type="region of interest" description="Disordered" evidence="3">
    <location>
        <begin position="1805"/>
        <end position="2092"/>
    </location>
</feature>
<evidence type="ECO:0000313" key="5">
    <source>
        <dbReference type="EnsemblPlants" id="cds.evm.model.02.1593"/>
    </source>
</evidence>
<dbReference type="GO" id="GO:0015074">
    <property type="term" value="P:DNA integration"/>
    <property type="evidence" value="ECO:0007669"/>
    <property type="project" value="InterPro"/>
</dbReference>
<dbReference type="Proteomes" id="UP000596661">
    <property type="component" value="Chromosome 2"/>
</dbReference>
<feature type="compositionally biased region" description="Polar residues" evidence="3">
    <location>
        <begin position="2082"/>
        <end position="2092"/>
    </location>
</feature>
<organism evidence="5 6">
    <name type="scientific">Cannabis sativa</name>
    <name type="common">Hemp</name>
    <name type="synonym">Marijuana</name>
    <dbReference type="NCBI Taxonomy" id="3483"/>
    <lineage>
        <taxon>Eukaryota</taxon>
        <taxon>Viridiplantae</taxon>
        <taxon>Streptophyta</taxon>
        <taxon>Embryophyta</taxon>
        <taxon>Tracheophyta</taxon>
        <taxon>Spermatophyta</taxon>
        <taxon>Magnoliopsida</taxon>
        <taxon>eudicotyledons</taxon>
        <taxon>Gunneridae</taxon>
        <taxon>Pentapetalae</taxon>
        <taxon>rosids</taxon>
        <taxon>fabids</taxon>
        <taxon>Rosales</taxon>
        <taxon>Cannabaceae</taxon>
        <taxon>Cannabis</taxon>
    </lineage>
</organism>
<dbReference type="GO" id="GO:0015031">
    <property type="term" value="P:protein transport"/>
    <property type="evidence" value="ECO:0007669"/>
    <property type="project" value="InterPro"/>
</dbReference>
<dbReference type="Pfam" id="PF22936">
    <property type="entry name" value="Pol_BBD"/>
    <property type="match status" value="1"/>
</dbReference>
<feature type="compositionally biased region" description="Basic and acidic residues" evidence="3">
    <location>
        <begin position="2043"/>
        <end position="2078"/>
    </location>
</feature>
<feature type="region of interest" description="Disordered" evidence="3">
    <location>
        <begin position="2257"/>
        <end position="2438"/>
    </location>
</feature>
<keyword evidence="2" id="KW-0378">Hydrolase</keyword>
<feature type="compositionally biased region" description="Low complexity" evidence="3">
    <location>
        <begin position="2257"/>
        <end position="2267"/>
    </location>
</feature>
<evidence type="ECO:0000259" key="4">
    <source>
        <dbReference type="PROSITE" id="PS50994"/>
    </source>
</evidence>
<dbReference type="Pfam" id="PF03398">
    <property type="entry name" value="Ist1"/>
    <property type="match status" value="1"/>
</dbReference>
<dbReference type="GO" id="GO:0004190">
    <property type="term" value="F:aspartic-type endopeptidase activity"/>
    <property type="evidence" value="ECO:0007669"/>
    <property type="project" value="UniProtKB-KW"/>
</dbReference>
<dbReference type="EMBL" id="UZAU01000207">
    <property type="status" value="NOT_ANNOTATED_CDS"/>
    <property type="molecule type" value="Genomic_DNA"/>
</dbReference>
<proteinExistence type="inferred from homology"/>
<feature type="compositionally biased region" description="Low complexity" evidence="3">
    <location>
        <begin position="2018"/>
        <end position="2031"/>
    </location>
</feature>
<feature type="compositionally biased region" description="Polar residues" evidence="3">
    <location>
        <begin position="1873"/>
        <end position="1885"/>
    </location>
</feature>
<dbReference type="SUPFAM" id="SSF56672">
    <property type="entry name" value="DNA/RNA polymerases"/>
    <property type="match status" value="1"/>
</dbReference>
<feature type="compositionally biased region" description="Polar residues" evidence="3">
    <location>
        <begin position="2148"/>
        <end position="2166"/>
    </location>
</feature>
<reference evidence="5" key="1">
    <citation type="submission" date="2018-11" db="EMBL/GenBank/DDBJ databases">
        <authorList>
            <person name="Grassa J C."/>
        </authorList>
    </citation>
    <scope>NUCLEOTIDE SEQUENCE [LARGE SCALE GENOMIC DNA]</scope>
</reference>
<feature type="compositionally biased region" description="Basic and acidic residues" evidence="3">
    <location>
        <begin position="1615"/>
        <end position="1647"/>
    </location>
</feature>
<evidence type="ECO:0000256" key="3">
    <source>
        <dbReference type="SAM" id="MobiDB-lite"/>
    </source>
</evidence>
<evidence type="ECO:0000256" key="1">
    <source>
        <dbReference type="ARBA" id="ARBA00005536"/>
    </source>
</evidence>
<dbReference type="PANTHER" id="PTHR12161">
    <property type="entry name" value="IST1 FAMILY MEMBER"/>
    <property type="match status" value="1"/>
</dbReference>
<dbReference type="Gramene" id="evm.model.02.1593">
    <property type="protein sequence ID" value="cds.evm.model.02.1593"/>
    <property type="gene ID" value="evm.TU.02.1593"/>
</dbReference>
<evidence type="ECO:0000313" key="6">
    <source>
        <dbReference type="Proteomes" id="UP000596661"/>
    </source>
</evidence>
<feature type="region of interest" description="Disordered" evidence="3">
    <location>
        <begin position="1596"/>
        <end position="1687"/>
    </location>
</feature>
<dbReference type="InterPro" id="IPR054722">
    <property type="entry name" value="PolX-like_BBD"/>
</dbReference>
<keyword evidence="6" id="KW-1185">Reference proteome</keyword>
<feature type="compositionally biased region" description="Low complexity" evidence="3">
    <location>
        <begin position="387"/>
        <end position="398"/>
    </location>
</feature>
<dbReference type="FunFam" id="1.20.1260.60:FF:000003">
    <property type="entry name" value="IST1-like protein isoform A"/>
    <property type="match status" value="1"/>
</dbReference>
<dbReference type="PROSITE" id="PS50994">
    <property type="entry name" value="INTEGRASE"/>
    <property type="match status" value="1"/>
</dbReference>
<feature type="region of interest" description="Disordered" evidence="3">
    <location>
        <begin position="354"/>
        <end position="421"/>
    </location>
</feature>
<feature type="compositionally biased region" description="Polar residues" evidence="3">
    <location>
        <begin position="2399"/>
        <end position="2413"/>
    </location>
</feature>
<dbReference type="InterPro" id="IPR036397">
    <property type="entry name" value="RNaseH_sf"/>
</dbReference>
<feature type="region of interest" description="Disordered" evidence="3">
    <location>
        <begin position="108"/>
        <end position="138"/>
    </location>
</feature>
<dbReference type="InterPro" id="IPR043502">
    <property type="entry name" value="DNA/RNA_pol_sf"/>
</dbReference>
<feature type="compositionally biased region" description="Polar residues" evidence="3">
    <location>
        <begin position="2192"/>
        <end position="2202"/>
    </location>
</feature>
<dbReference type="EnsemblPlants" id="evm.model.02.1593">
    <property type="protein sequence ID" value="cds.evm.model.02.1593"/>
    <property type="gene ID" value="evm.TU.02.1593"/>
</dbReference>
<feature type="region of interest" description="Disordered" evidence="3">
    <location>
        <begin position="1723"/>
        <end position="1742"/>
    </location>
</feature>
<feature type="compositionally biased region" description="Polar residues" evidence="3">
    <location>
        <begin position="2313"/>
        <end position="2326"/>
    </location>
</feature>
<feature type="compositionally biased region" description="Low complexity" evidence="3">
    <location>
        <begin position="2340"/>
        <end position="2353"/>
    </location>
</feature>
<feature type="compositionally biased region" description="Polar residues" evidence="3">
    <location>
        <begin position="2429"/>
        <end position="2438"/>
    </location>
</feature>
<feature type="compositionally biased region" description="Acidic residues" evidence="3">
    <location>
        <begin position="1844"/>
        <end position="1855"/>
    </location>
</feature>
<dbReference type="InterPro" id="IPR013103">
    <property type="entry name" value="RVT_2"/>
</dbReference>
<dbReference type="InterPro" id="IPR012337">
    <property type="entry name" value="RNaseH-like_sf"/>
</dbReference>
<feature type="compositionally biased region" description="Low complexity" evidence="3">
    <location>
        <begin position="1892"/>
        <end position="1906"/>
    </location>
</feature>
<dbReference type="Pfam" id="PF25597">
    <property type="entry name" value="SH3_retrovirus"/>
    <property type="match status" value="1"/>
</dbReference>
<feature type="compositionally biased region" description="Basic and acidic residues" evidence="3">
    <location>
        <begin position="1915"/>
        <end position="1927"/>
    </location>
</feature>
<dbReference type="InterPro" id="IPR001584">
    <property type="entry name" value="Integrase_cat-core"/>
</dbReference>
<feature type="domain" description="Integrase catalytic" evidence="4">
    <location>
        <begin position="668"/>
        <end position="763"/>
    </location>
</feature>
<dbReference type="InterPro" id="IPR042277">
    <property type="entry name" value="IST1-like"/>
</dbReference>
<dbReference type="SUPFAM" id="SSF53098">
    <property type="entry name" value="Ribonuclease H-like"/>
    <property type="match status" value="1"/>
</dbReference>
<feature type="region of interest" description="Disordered" evidence="3">
    <location>
        <begin position="1698"/>
        <end position="1717"/>
    </location>
</feature>